<feature type="region of interest" description="Disordered" evidence="1">
    <location>
        <begin position="33"/>
        <end position="75"/>
    </location>
</feature>
<feature type="region of interest" description="Disordered" evidence="1">
    <location>
        <begin position="1"/>
        <end position="20"/>
    </location>
</feature>
<name>A0A6M1LBL6_9ACTN</name>
<dbReference type="RefSeq" id="WP_164449427.1">
    <property type="nucleotide sequence ID" value="NZ_SAIY01000010.1"/>
</dbReference>
<keyword evidence="3" id="KW-1185">Reference proteome</keyword>
<organism evidence="2 3">
    <name type="scientific">Verrucosispora sioxanthis</name>
    <dbReference type="NCBI Taxonomy" id="2499994"/>
    <lineage>
        <taxon>Bacteria</taxon>
        <taxon>Bacillati</taxon>
        <taxon>Actinomycetota</taxon>
        <taxon>Actinomycetes</taxon>
        <taxon>Micromonosporales</taxon>
        <taxon>Micromonosporaceae</taxon>
        <taxon>Micromonospora</taxon>
    </lineage>
</organism>
<evidence type="ECO:0000313" key="3">
    <source>
        <dbReference type="Proteomes" id="UP000478148"/>
    </source>
</evidence>
<gene>
    <name evidence="2" type="ORF">ENC19_24500</name>
</gene>
<dbReference type="AlphaFoldDB" id="A0A6M1LBL6"/>
<evidence type="ECO:0000256" key="1">
    <source>
        <dbReference type="SAM" id="MobiDB-lite"/>
    </source>
</evidence>
<evidence type="ECO:0000313" key="2">
    <source>
        <dbReference type="EMBL" id="NGM15571.1"/>
    </source>
</evidence>
<dbReference type="EMBL" id="SAIY01000010">
    <property type="protein sequence ID" value="NGM15571.1"/>
    <property type="molecule type" value="Genomic_DNA"/>
</dbReference>
<feature type="compositionally biased region" description="Low complexity" evidence="1">
    <location>
        <begin position="39"/>
        <end position="55"/>
    </location>
</feature>
<reference evidence="2 3" key="1">
    <citation type="submission" date="2020-02" db="EMBL/GenBank/DDBJ databases">
        <title>Draft Genome Sequence of Verrucosispora sp. Strain CWR15, Isolated from Gulf of Mexico Sponge.</title>
        <authorList>
            <person name="Kennedy S.J."/>
            <person name="Cella E."/>
            <person name="Azarian T."/>
            <person name="Baker B.J."/>
            <person name="Shaw L.N."/>
        </authorList>
    </citation>
    <scope>NUCLEOTIDE SEQUENCE [LARGE SCALE GENOMIC DNA]</scope>
    <source>
        <strain evidence="2 3">CWR15</strain>
    </source>
</reference>
<sequence length="75" mass="7866">MPAKRSSRKSRPDRQSAELAAVTPANLDDVAITPVPTLPTGRPAAPKAGPPATGTSGVGRGQRTGQVRRYAFRRS</sequence>
<accession>A0A6M1LBL6</accession>
<protein>
    <submittedName>
        <fullName evidence="2">Uncharacterized protein</fullName>
    </submittedName>
</protein>
<proteinExistence type="predicted"/>
<dbReference type="Proteomes" id="UP000478148">
    <property type="component" value="Unassembled WGS sequence"/>
</dbReference>
<comment type="caution">
    <text evidence="2">The sequence shown here is derived from an EMBL/GenBank/DDBJ whole genome shotgun (WGS) entry which is preliminary data.</text>
</comment>